<evidence type="ECO:0000256" key="2">
    <source>
        <dbReference type="ARBA" id="ARBA00022737"/>
    </source>
</evidence>
<evidence type="ECO:0000313" key="4">
    <source>
        <dbReference type="EMBL" id="TGZ55618.1"/>
    </source>
</evidence>
<dbReference type="SUPFAM" id="SSF52058">
    <property type="entry name" value="L domain-like"/>
    <property type="match status" value="1"/>
</dbReference>
<dbReference type="STRING" id="147828.A0A4S2L4Y8"/>
<proteinExistence type="predicted"/>
<feature type="compositionally biased region" description="Low complexity" evidence="3">
    <location>
        <begin position="332"/>
        <end position="345"/>
    </location>
</feature>
<dbReference type="OrthoDB" id="5954088at2759"/>
<dbReference type="AlphaFoldDB" id="A0A4S2L4Y8"/>
<dbReference type="InterPro" id="IPR050576">
    <property type="entry name" value="Cilia_flagella_integrity"/>
</dbReference>
<dbReference type="Proteomes" id="UP000308267">
    <property type="component" value="Unassembled WGS sequence"/>
</dbReference>
<reference evidence="4 5" key="1">
    <citation type="journal article" date="2019" name="BMC Genomics">
        <title>New insights from Opisthorchis felineus genome: update on genomics of the epidemiologically important liver flukes.</title>
        <authorList>
            <person name="Ershov N.I."/>
            <person name="Mordvinov V.A."/>
            <person name="Prokhortchouk E.B."/>
            <person name="Pakharukova M.Y."/>
            <person name="Gunbin K.V."/>
            <person name="Ustyantsev K."/>
            <person name="Genaev M.A."/>
            <person name="Blinov A.G."/>
            <person name="Mazur A."/>
            <person name="Boulygina E."/>
            <person name="Tsygankova S."/>
            <person name="Khrameeva E."/>
            <person name="Chekanov N."/>
            <person name="Fan G."/>
            <person name="Xiao A."/>
            <person name="Zhang H."/>
            <person name="Xu X."/>
            <person name="Yang H."/>
            <person name="Solovyev V."/>
            <person name="Lee S.M."/>
            <person name="Liu X."/>
            <person name="Afonnikov D.A."/>
            <person name="Skryabin K.G."/>
        </authorList>
    </citation>
    <scope>NUCLEOTIDE SEQUENCE [LARGE SCALE GENOMIC DNA]</scope>
    <source>
        <strain evidence="4">AK-0245</strain>
        <tissue evidence="4">Whole organism</tissue>
    </source>
</reference>
<comment type="caution">
    <text evidence="4">The sequence shown here is derived from an EMBL/GenBank/DDBJ whole genome shotgun (WGS) entry which is preliminary data.</text>
</comment>
<dbReference type="InterPro" id="IPR032675">
    <property type="entry name" value="LRR_dom_sf"/>
</dbReference>
<gene>
    <name evidence="4" type="ORF">CRM22_010371</name>
</gene>
<keyword evidence="5" id="KW-1185">Reference proteome</keyword>
<dbReference type="PROSITE" id="PS51450">
    <property type="entry name" value="LRR"/>
    <property type="match status" value="5"/>
</dbReference>
<protein>
    <recommendedName>
        <fullName evidence="6">Centrosomal protein of 97 kDa</fullName>
    </recommendedName>
</protein>
<feature type="region of interest" description="Disordered" evidence="3">
    <location>
        <begin position="733"/>
        <end position="820"/>
    </location>
</feature>
<feature type="region of interest" description="Disordered" evidence="3">
    <location>
        <begin position="329"/>
        <end position="422"/>
    </location>
</feature>
<sequence>MYPALSDQAPVCPVFQFVLELGLGESLKSPEACLLEVILSVLPQASTVRYPSLMYKFLRQGFQDFPTSLGPHGEVILNLARCELERIEQVPQSINVLILDYNYIRRLENLANLYDLRQLSVAGNKLFQMHGVAPLVNLTILNLPQNAIVAIDGLAKLTQLRWLNLSGNRLKSIEQLDNNTNLKHLDVSENHISQLTNISHLARLKTLLLHCNRIQTLVDADRLLPQSLEIFSLASNLMATITDVQHLSPLPNLVQFSIQNNPCTASPPEDYEPLLLAYLPKLQILNGVNVEPDTRARAELLRVEQFSSEPDCASSARELVIQAPASLQAVDSNPCPESSQSEPPSLARSCTDHQLQPNSGTKNPRMSLNENHIPGGPPNHTQVDGDLSQSSEVLRSRSSNPPDQISQSELSPAVSRTQYTEHNDLPAISLRRFIEDGSAAIQDSFDQHESPRSQVSGSPAPPPKKSPFEGTPHMSQTSEVSNNPAASSLLMSESVYLPVSAPVYPARRLSPEMPFISTRSSKAHLQSYHSQSERGVDPPNTAGCEGDPTLCPTTDNIICNSLDYGPGRELDSSRTVMPPDQPVDFQGAPQSSFSMTHLNCSTESAEHHADPRIPTTQSADVRVPAAHTQMIDNVYLINDEEDHESEELIGVPYQSSQAVPAYAHMSQSYHAGTVRSNTNQRAGHSVPVSTQEPLSQASHVNLNELLLRSHAQPGEIVARSLDSWMQSDLFCSSTENSAKTPGADLRHPAPLRNSFERSSLRFVQQLPRGPKTPPLRKSNLPTPNRTHTSLLADNQSLQKLEPESQRTLTRPPEWSSVSRPSTSEGLCSSCGFHPGMLQDHIVFLRTQLQAQYEAAQAEAKLRQLHSKAIEFLLQEVQELKAWKEEASKQLHLSNELNYQPRQLTTTGAPDSLSPSWTSIPASNAHHCTPSQSVLYTTSARGDIPPPQKLFALCNRSPQQHVTQQITNGKSFTDGFPRLSNGVSSNRRSRPGDWRAKQEVINVYDSDAGDIGTITGTTRDIVKRPPLEVQLTNFQPISGSPLANMFEEEPNSPEMKRSTGPSTLSELEPSPAEAKPLHRTEFQDWSPGLPSRNAEDELSQHDSSPSVEPDSLSEASERPRSKNRL</sequence>
<evidence type="ECO:0008006" key="6">
    <source>
        <dbReference type="Google" id="ProtNLM"/>
    </source>
</evidence>
<name>A0A4S2L4Y8_OPIFE</name>
<keyword evidence="2" id="KW-0677">Repeat</keyword>
<feature type="region of interest" description="Disordered" evidence="3">
    <location>
        <begin position="968"/>
        <end position="993"/>
    </location>
</feature>
<organism evidence="4 5">
    <name type="scientific">Opisthorchis felineus</name>
    <dbReference type="NCBI Taxonomy" id="147828"/>
    <lineage>
        <taxon>Eukaryota</taxon>
        <taxon>Metazoa</taxon>
        <taxon>Spiralia</taxon>
        <taxon>Lophotrochozoa</taxon>
        <taxon>Platyhelminthes</taxon>
        <taxon>Trematoda</taxon>
        <taxon>Digenea</taxon>
        <taxon>Opisthorchiida</taxon>
        <taxon>Opisthorchiata</taxon>
        <taxon>Opisthorchiidae</taxon>
        <taxon>Opisthorchis</taxon>
    </lineage>
</organism>
<feature type="region of interest" description="Disordered" evidence="3">
    <location>
        <begin position="1031"/>
        <end position="1124"/>
    </location>
</feature>
<feature type="compositionally biased region" description="Polar residues" evidence="3">
    <location>
        <begin position="779"/>
        <end position="798"/>
    </location>
</feature>
<dbReference type="Pfam" id="PF14580">
    <property type="entry name" value="LRR_9"/>
    <property type="match status" value="1"/>
</dbReference>
<feature type="compositionally biased region" description="Polar residues" evidence="3">
    <location>
        <begin position="473"/>
        <end position="483"/>
    </location>
</feature>
<dbReference type="EMBL" id="SJOL01009809">
    <property type="protein sequence ID" value="TGZ55618.1"/>
    <property type="molecule type" value="Genomic_DNA"/>
</dbReference>
<dbReference type="Gene3D" id="3.80.10.10">
    <property type="entry name" value="Ribonuclease Inhibitor"/>
    <property type="match status" value="2"/>
</dbReference>
<dbReference type="PANTHER" id="PTHR45973:SF2">
    <property type="entry name" value="CENTROSOMAL PROTEIN OF 97 KDA"/>
    <property type="match status" value="1"/>
</dbReference>
<feature type="compositionally biased region" description="Polar residues" evidence="3">
    <location>
        <begin position="352"/>
        <end position="370"/>
    </location>
</feature>
<accession>A0A4S2L4Y8</accession>
<evidence type="ECO:0000256" key="3">
    <source>
        <dbReference type="SAM" id="MobiDB-lite"/>
    </source>
</evidence>
<feature type="region of interest" description="Disordered" evidence="3">
    <location>
        <begin position="444"/>
        <end position="483"/>
    </location>
</feature>
<dbReference type="SMART" id="SM00365">
    <property type="entry name" value="LRR_SD22"/>
    <property type="match status" value="6"/>
</dbReference>
<feature type="compositionally biased region" description="Basic and acidic residues" evidence="3">
    <location>
        <begin position="1114"/>
        <end position="1124"/>
    </location>
</feature>
<evidence type="ECO:0000256" key="1">
    <source>
        <dbReference type="ARBA" id="ARBA00022614"/>
    </source>
</evidence>
<dbReference type="PANTHER" id="PTHR45973">
    <property type="entry name" value="PROTEIN PHOSPHATASE 1 REGULATORY SUBUNIT SDS22-RELATED"/>
    <property type="match status" value="1"/>
</dbReference>
<feature type="compositionally biased region" description="Low complexity" evidence="3">
    <location>
        <begin position="387"/>
        <end position="399"/>
    </location>
</feature>
<feature type="compositionally biased region" description="Polar residues" evidence="3">
    <location>
        <begin position="400"/>
        <end position="418"/>
    </location>
</feature>
<keyword evidence="1" id="KW-0433">Leucine-rich repeat</keyword>
<dbReference type="InterPro" id="IPR001611">
    <property type="entry name" value="Leu-rich_rpt"/>
</dbReference>
<evidence type="ECO:0000313" key="5">
    <source>
        <dbReference type="Proteomes" id="UP000308267"/>
    </source>
</evidence>